<dbReference type="PANTHER" id="PTHR30478">
    <property type="entry name" value="DNA POLYMERASE III SUBUNIT BETA"/>
    <property type="match status" value="1"/>
</dbReference>
<dbReference type="GO" id="GO:0006271">
    <property type="term" value="P:DNA strand elongation involved in DNA replication"/>
    <property type="evidence" value="ECO:0007669"/>
    <property type="project" value="TreeGrafter"/>
</dbReference>
<dbReference type="Gene3D" id="3.10.150.10">
    <property type="entry name" value="DNA Polymerase III, subunit A, domain 2"/>
    <property type="match status" value="1"/>
</dbReference>
<dbReference type="Gene3D" id="3.70.10.10">
    <property type="match status" value="1"/>
</dbReference>
<evidence type="ECO:0000256" key="7">
    <source>
        <dbReference type="ARBA" id="ARBA00022932"/>
    </source>
</evidence>
<sequence length="377" mass="40939">MKISCLQENLAKGLNVVSRAVSTRSMLPVLANVLLETDNGRLKLSATNLEVVVTAWIGAKVEEEGAITIPARTFSDFVGALPQDQVDLTLNEQTQTIHIACARTEANIKGIDAQEFPLVPKPDEENRIRVETAVLKQMISQVALAAATDDTRPTLTGVSTHFEDSKMLMAATDGFRLSLRSAHIPGHVEKPIDIIIPARALLELVRISGNDDDVIYISLPEGRNQVVFDLGNVVLVSQLINETFPDYTPIIPKNSLTRTIMSTAEFRKACKTAEIFAREASHTARIRIEPGDELSPGSAVIAATSAETGDNVAQIDANVDGEAIEIAFNVKYMTDVLNVIDTPQVALETTNPTEPGVIKPVGDNDFVHIIMPMHFGR</sequence>
<dbReference type="CDD" id="cd00140">
    <property type="entry name" value="beta_clamp"/>
    <property type="match status" value="1"/>
</dbReference>
<dbReference type="Pfam" id="PF02767">
    <property type="entry name" value="DNA_pol3_beta_2"/>
    <property type="match status" value="1"/>
</dbReference>
<feature type="domain" description="DNA polymerase III beta sliding clamp N-terminal" evidence="9">
    <location>
        <begin position="1"/>
        <end position="120"/>
    </location>
</feature>
<name>A0A3B0UKN9_9ZZZZ</name>
<dbReference type="InterPro" id="IPR022635">
    <property type="entry name" value="DNA_polIII_beta_C"/>
</dbReference>
<organism evidence="12">
    <name type="scientific">hydrothermal vent metagenome</name>
    <dbReference type="NCBI Taxonomy" id="652676"/>
    <lineage>
        <taxon>unclassified sequences</taxon>
        <taxon>metagenomes</taxon>
        <taxon>ecological metagenomes</taxon>
    </lineage>
</organism>
<evidence type="ECO:0000256" key="4">
    <source>
        <dbReference type="ARBA" id="ARBA00022679"/>
    </source>
</evidence>
<keyword evidence="8" id="KW-0238">DNA-binding</keyword>
<evidence type="ECO:0000256" key="2">
    <source>
        <dbReference type="ARBA" id="ARBA00010752"/>
    </source>
</evidence>
<evidence type="ECO:0000313" key="12">
    <source>
        <dbReference type="EMBL" id="VAW31701.1"/>
    </source>
</evidence>
<dbReference type="NCBIfam" id="TIGR00663">
    <property type="entry name" value="dnan"/>
    <property type="match status" value="1"/>
</dbReference>
<dbReference type="GO" id="GO:0005737">
    <property type="term" value="C:cytoplasm"/>
    <property type="evidence" value="ECO:0007669"/>
    <property type="project" value="UniProtKB-SubCell"/>
</dbReference>
<dbReference type="InterPro" id="IPR022637">
    <property type="entry name" value="DNA_polIII_beta_cen"/>
</dbReference>
<comment type="similarity">
    <text evidence="2">Belongs to the beta sliding clamp family.</text>
</comment>
<reference evidence="12" key="1">
    <citation type="submission" date="2018-06" db="EMBL/GenBank/DDBJ databases">
        <authorList>
            <person name="Zhirakovskaya E."/>
        </authorList>
    </citation>
    <scope>NUCLEOTIDE SEQUENCE</scope>
</reference>
<accession>A0A3B0UKN9</accession>
<dbReference type="InterPro" id="IPR001001">
    <property type="entry name" value="DNA_polIII_beta"/>
</dbReference>
<dbReference type="GO" id="GO:0009360">
    <property type="term" value="C:DNA polymerase III complex"/>
    <property type="evidence" value="ECO:0007669"/>
    <property type="project" value="InterPro"/>
</dbReference>
<dbReference type="PANTHER" id="PTHR30478:SF0">
    <property type="entry name" value="BETA SLIDING CLAMP"/>
    <property type="match status" value="1"/>
</dbReference>
<evidence type="ECO:0000256" key="1">
    <source>
        <dbReference type="ARBA" id="ARBA00004496"/>
    </source>
</evidence>
<evidence type="ECO:0000259" key="9">
    <source>
        <dbReference type="Pfam" id="PF00712"/>
    </source>
</evidence>
<comment type="subcellular location">
    <subcellularLocation>
        <location evidence="1">Cytoplasm</location>
    </subcellularLocation>
</comment>
<dbReference type="AlphaFoldDB" id="A0A3B0UKN9"/>
<dbReference type="Pfam" id="PF02768">
    <property type="entry name" value="DNA_pol3_beta_3"/>
    <property type="match status" value="1"/>
</dbReference>
<evidence type="ECO:0000259" key="11">
    <source>
        <dbReference type="Pfam" id="PF02768"/>
    </source>
</evidence>
<dbReference type="EMBL" id="UOEU01000274">
    <property type="protein sequence ID" value="VAW31701.1"/>
    <property type="molecule type" value="Genomic_DNA"/>
</dbReference>
<dbReference type="EC" id="2.7.7.7" evidence="12"/>
<dbReference type="InterPro" id="IPR046938">
    <property type="entry name" value="DNA_clamp_sf"/>
</dbReference>
<evidence type="ECO:0000259" key="10">
    <source>
        <dbReference type="Pfam" id="PF02767"/>
    </source>
</evidence>
<proteinExistence type="inferred from homology"/>
<keyword evidence="5 12" id="KW-0548">Nucleotidyltransferase</keyword>
<dbReference type="GO" id="GO:0008408">
    <property type="term" value="F:3'-5' exonuclease activity"/>
    <property type="evidence" value="ECO:0007669"/>
    <property type="project" value="InterPro"/>
</dbReference>
<dbReference type="PIRSF" id="PIRSF000804">
    <property type="entry name" value="DNA_pol_III_b"/>
    <property type="match status" value="1"/>
</dbReference>
<evidence type="ECO:0000256" key="3">
    <source>
        <dbReference type="ARBA" id="ARBA00022490"/>
    </source>
</evidence>
<feature type="domain" description="DNA polymerase III beta sliding clamp central" evidence="10">
    <location>
        <begin position="130"/>
        <end position="246"/>
    </location>
</feature>
<evidence type="ECO:0000256" key="6">
    <source>
        <dbReference type="ARBA" id="ARBA00022705"/>
    </source>
</evidence>
<feature type="domain" description="DNA polymerase III beta sliding clamp C-terminal" evidence="11">
    <location>
        <begin position="250"/>
        <end position="373"/>
    </location>
</feature>
<dbReference type="GO" id="GO:0003887">
    <property type="term" value="F:DNA-directed DNA polymerase activity"/>
    <property type="evidence" value="ECO:0007669"/>
    <property type="project" value="UniProtKB-KW"/>
</dbReference>
<gene>
    <name evidence="12" type="ORF">MNBD_CHLOROFLEXI01-2434</name>
</gene>
<dbReference type="SMART" id="SM00480">
    <property type="entry name" value="POL3Bc"/>
    <property type="match status" value="1"/>
</dbReference>
<keyword evidence="7" id="KW-0239">DNA-directed DNA polymerase</keyword>
<protein>
    <submittedName>
        <fullName evidence="12">DNA polymerase III beta subunit</fullName>
        <ecNumber evidence="12">2.7.7.7</ecNumber>
    </submittedName>
</protein>
<dbReference type="InterPro" id="IPR022634">
    <property type="entry name" value="DNA_polIII_beta_N"/>
</dbReference>
<keyword evidence="6" id="KW-0235">DNA replication</keyword>
<evidence type="ECO:0000256" key="8">
    <source>
        <dbReference type="ARBA" id="ARBA00023125"/>
    </source>
</evidence>
<dbReference type="GO" id="GO:0003677">
    <property type="term" value="F:DNA binding"/>
    <property type="evidence" value="ECO:0007669"/>
    <property type="project" value="UniProtKB-KW"/>
</dbReference>
<keyword evidence="4 12" id="KW-0808">Transferase</keyword>
<dbReference type="Pfam" id="PF00712">
    <property type="entry name" value="DNA_pol3_beta"/>
    <property type="match status" value="1"/>
</dbReference>
<evidence type="ECO:0000256" key="5">
    <source>
        <dbReference type="ARBA" id="ARBA00022695"/>
    </source>
</evidence>
<dbReference type="SUPFAM" id="SSF55979">
    <property type="entry name" value="DNA clamp"/>
    <property type="match status" value="3"/>
</dbReference>
<keyword evidence="3" id="KW-0963">Cytoplasm</keyword>